<evidence type="ECO:0000313" key="3">
    <source>
        <dbReference type="Proteomes" id="UP001054252"/>
    </source>
</evidence>
<dbReference type="Proteomes" id="UP001054252">
    <property type="component" value="Unassembled WGS sequence"/>
</dbReference>
<feature type="compositionally biased region" description="Low complexity" evidence="1">
    <location>
        <begin position="37"/>
        <end position="48"/>
    </location>
</feature>
<dbReference type="AlphaFoldDB" id="A0AAV5MTB5"/>
<keyword evidence="3" id="KW-1185">Reference proteome</keyword>
<proteinExistence type="predicted"/>
<dbReference type="EMBL" id="BPVZ01000636">
    <property type="protein sequence ID" value="GKV52224.1"/>
    <property type="molecule type" value="Genomic_DNA"/>
</dbReference>
<organism evidence="2 3">
    <name type="scientific">Rubroshorea leprosula</name>
    <dbReference type="NCBI Taxonomy" id="152421"/>
    <lineage>
        <taxon>Eukaryota</taxon>
        <taxon>Viridiplantae</taxon>
        <taxon>Streptophyta</taxon>
        <taxon>Embryophyta</taxon>
        <taxon>Tracheophyta</taxon>
        <taxon>Spermatophyta</taxon>
        <taxon>Magnoliopsida</taxon>
        <taxon>eudicotyledons</taxon>
        <taxon>Gunneridae</taxon>
        <taxon>Pentapetalae</taxon>
        <taxon>rosids</taxon>
        <taxon>malvids</taxon>
        <taxon>Malvales</taxon>
        <taxon>Dipterocarpaceae</taxon>
        <taxon>Rubroshorea</taxon>
    </lineage>
</organism>
<evidence type="ECO:0000313" key="2">
    <source>
        <dbReference type="EMBL" id="GKV52224.1"/>
    </source>
</evidence>
<accession>A0AAV5MTB5</accession>
<comment type="caution">
    <text evidence="2">The sequence shown here is derived from an EMBL/GenBank/DDBJ whole genome shotgun (WGS) entry which is preliminary data.</text>
</comment>
<feature type="compositionally biased region" description="Polar residues" evidence="1">
    <location>
        <begin position="49"/>
        <end position="65"/>
    </location>
</feature>
<feature type="region of interest" description="Disordered" evidence="1">
    <location>
        <begin position="1"/>
        <end position="72"/>
    </location>
</feature>
<feature type="compositionally biased region" description="Gly residues" evidence="1">
    <location>
        <begin position="16"/>
        <end position="36"/>
    </location>
</feature>
<gene>
    <name evidence="2" type="ORF">SLEP1_g58814</name>
</gene>
<protein>
    <submittedName>
        <fullName evidence="2">Uncharacterized protein</fullName>
    </submittedName>
</protein>
<reference evidence="2 3" key="1">
    <citation type="journal article" date="2021" name="Commun. Biol.">
        <title>The genome of Shorea leprosula (Dipterocarpaceae) highlights the ecological relevance of drought in aseasonal tropical rainforests.</title>
        <authorList>
            <person name="Ng K.K.S."/>
            <person name="Kobayashi M.J."/>
            <person name="Fawcett J.A."/>
            <person name="Hatakeyama M."/>
            <person name="Paape T."/>
            <person name="Ng C.H."/>
            <person name="Ang C.C."/>
            <person name="Tnah L.H."/>
            <person name="Lee C.T."/>
            <person name="Nishiyama T."/>
            <person name="Sese J."/>
            <person name="O'Brien M.J."/>
            <person name="Copetti D."/>
            <person name="Mohd Noor M.I."/>
            <person name="Ong R.C."/>
            <person name="Putra M."/>
            <person name="Sireger I.Z."/>
            <person name="Indrioko S."/>
            <person name="Kosugi Y."/>
            <person name="Izuno A."/>
            <person name="Isagi Y."/>
            <person name="Lee S.L."/>
            <person name="Shimizu K.K."/>
        </authorList>
    </citation>
    <scope>NUCLEOTIDE SEQUENCE [LARGE SCALE GENOMIC DNA]</scope>
    <source>
        <strain evidence="2">214</strain>
    </source>
</reference>
<evidence type="ECO:0000256" key="1">
    <source>
        <dbReference type="SAM" id="MobiDB-lite"/>
    </source>
</evidence>
<name>A0AAV5MTB5_9ROSI</name>
<sequence>MWQQIWGESMQQIWGGSRGGGNQGGSKGGDNQGGSSGNQSGAANNSSAPKSGSDSGEANNSSAPKSDSDKLTICGEIKQGSSEAKLCYTPSGDETWTVSVNWK</sequence>